<evidence type="ECO:0000313" key="1">
    <source>
        <dbReference type="EMBL" id="CAH3020555.1"/>
    </source>
</evidence>
<keyword evidence="2" id="KW-1185">Reference proteome</keyword>
<name>A0ABN8LXC1_9CNID</name>
<dbReference type="Proteomes" id="UP001159427">
    <property type="component" value="Unassembled WGS sequence"/>
</dbReference>
<dbReference type="PANTHER" id="PTHR33206">
    <property type="entry name" value="PROTEIN CBG10425"/>
    <property type="match status" value="1"/>
</dbReference>
<organism evidence="1 2">
    <name type="scientific">Porites evermanni</name>
    <dbReference type="NCBI Taxonomy" id="104178"/>
    <lineage>
        <taxon>Eukaryota</taxon>
        <taxon>Metazoa</taxon>
        <taxon>Cnidaria</taxon>
        <taxon>Anthozoa</taxon>
        <taxon>Hexacorallia</taxon>
        <taxon>Scleractinia</taxon>
        <taxon>Fungiina</taxon>
        <taxon>Poritidae</taxon>
        <taxon>Porites</taxon>
    </lineage>
</organism>
<reference evidence="1 2" key="1">
    <citation type="submission" date="2022-05" db="EMBL/GenBank/DDBJ databases">
        <authorList>
            <consortium name="Genoscope - CEA"/>
            <person name="William W."/>
        </authorList>
    </citation>
    <scope>NUCLEOTIDE SEQUENCE [LARGE SCALE GENOMIC DNA]</scope>
</reference>
<gene>
    <name evidence="1" type="ORF">PEVE_00007676</name>
</gene>
<evidence type="ECO:0000313" key="2">
    <source>
        <dbReference type="Proteomes" id="UP001159427"/>
    </source>
</evidence>
<protein>
    <submittedName>
        <fullName evidence="1">Uncharacterized protein</fullName>
    </submittedName>
</protein>
<dbReference type="PANTHER" id="PTHR33206:SF1">
    <property type="entry name" value="DNA-DIRECTED DNA POLYMERASE"/>
    <property type="match status" value="1"/>
</dbReference>
<comment type="caution">
    <text evidence="1">The sequence shown here is derived from an EMBL/GenBank/DDBJ whole genome shotgun (WGS) entry which is preliminary data.</text>
</comment>
<proteinExistence type="predicted"/>
<accession>A0ABN8LXC1</accession>
<sequence>MYMSTPVFKFLDICNYVSPGTSYGKWVKTYGAKLSKSWLPYEWFDCADKLDFEGLPPYRYWFPKQEKQFSLVAGGRVFRERGMKTFADWLHFYNNLDVELFLDALESIRDFYTGLGILLFKDALSLPGVSMKYLLRGTLNQREARSCTP</sequence>
<dbReference type="EMBL" id="CALNXI010000151">
    <property type="protein sequence ID" value="CAH3020555.1"/>
    <property type="molecule type" value="Genomic_DNA"/>
</dbReference>